<evidence type="ECO:0000313" key="1">
    <source>
        <dbReference type="EMBL" id="CAD8044427.1"/>
    </source>
</evidence>
<comment type="caution">
    <text evidence="1">The sequence shown here is derived from an EMBL/GenBank/DDBJ whole genome shotgun (WGS) entry which is preliminary data.</text>
</comment>
<proteinExistence type="predicted"/>
<accession>A0A8S1JR73</accession>
<name>A0A8S1JR73_PARPR</name>
<dbReference type="Proteomes" id="UP000688137">
    <property type="component" value="Unassembled WGS sequence"/>
</dbReference>
<reference evidence="1" key="1">
    <citation type="submission" date="2021-01" db="EMBL/GenBank/DDBJ databases">
        <authorList>
            <consortium name="Genoscope - CEA"/>
            <person name="William W."/>
        </authorList>
    </citation>
    <scope>NUCLEOTIDE SEQUENCE</scope>
</reference>
<keyword evidence="3" id="KW-1185">Reference proteome</keyword>
<dbReference type="AlphaFoldDB" id="A0A8S1JR73"/>
<organism evidence="1 3">
    <name type="scientific">Paramecium primaurelia</name>
    <dbReference type="NCBI Taxonomy" id="5886"/>
    <lineage>
        <taxon>Eukaryota</taxon>
        <taxon>Sar</taxon>
        <taxon>Alveolata</taxon>
        <taxon>Ciliophora</taxon>
        <taxon>Intramacronucleata</taxon>
        <taxon>Oligohymenophorea</taxon>
        <taxon>Peniculida</taxon>
        <taxon>Parameciidae</taxon>
        <taxon>Paramecium</taxon>
    </lineage>
</organism>
<gene>
    <name evidence="1" type="ORF">PPRIM_AZ9-3.1.T0060511</name>
    <name evidence="2" type="ORF">PPRIM_AZ9-3.1.T0060513</name>
</gene>
<protein>
    <submittedName>
        <fullName evidence="1">Uncharacterized protein</fullName>
    </submittedName>
</protein>
<sequence length="156" mass="19002">MSELYEMWQKMVSKITEERQQNFSKLLIKIDSYQQMQSKILKMEGNIEMEQKLDSSSSAGKYMPFIFKNLFFYLNYLATIEFFNYPNNFRIFHILIRQIKKYIEMINLNSTISVQKRNQSKSKVDIFHEEVEQMRIQAKRNEQRFNLYKNSCKLFN</sequence>
<evidence type="ECO:0000313" key="2">
    <source>
        <dbReference type="EMBL" id="CAD8044429.1"/>
    </source>
</evidence>
<dbReference type="EMBL" id="CAJJDM010000003">
    <property type="protein sequence ID" value="CAD8044429.1"/>
    <property type="molecule type" value="Genomic_DNA"/>
</dbReference>
<dbReference type="EMBL" id="CAJJDM010000003">
    <property type="protein sequence ID" value="CAD8044427.1"/>
    <property type="molecule type" value="Genomic_DNA"/>
</dbReference>
<evidence type="ECO:0000313" key="3">
    <source>
        <dbReference type="Proteomes" id="UP000688137"/>
    </source>
</evidence>